<sequence length="135" mass="15063">MSGERGMSKNFISNLKSLQLSGNIARMGHKVICLENVSHCEKIPKLVNVSKYCIMEKAGSKKRKRPEKSVIEEAVSEVLEKGQSINRTALALNISRAYLAKIVKKVKTSGDSSYEHCPNIGVFSQQNRRICLQII</sequence>
<evidence type="ECO:0000313" key="2">
    <source>
        <dbReference type="Proteomes" id="UP001152888"/>
    </source>
</evidence>
<gene>
    <name evidence="1" type="ORF">ACAOBT_LOCUS28321</name>
</gene>
<dbReference type="OrthoDB" id="6726046at2759"/>
<protein>
    <submittedName>
        <fullName evidence="1">Uncharacterized protein</fullName>
    </submittedName>
</protein>
<keyword evidence="2" id="KW-1185">Reference proteome</keyword>
<dbReference type="AlphaFoldDB" id="A0A9P0M4X3"/>
<accession>A0A9P0M4X3</accession>
<proteinExistence type="predicted"/>
<name>A0A9P0M4X3_ACAOB</name>
<reference evidence="1" key="1">
    <citation type="submission" date="2022-03" db="EMBL/GenBank/DDBJ databases">
        <authorList>
            <person name="Sayadi A."/>
        </authorList>
    </citation>
    <scope>NUCLEOTIDE SEQUENCE</scope>
</reference>
<dbReference type="Proteomes" id="UP001152888">
    <property type="component" value="Unassembled WGS sequence"/>
</dbReference>
<dbReference type="EMBL" id="CAKOFQ010007621">
    <property type="protein sequence ID" value="CAH2005054.1"/>
    <property type="molecule type" value="Genomic_DNA"/>
</dbReference>
<organism evidence="1 2">
    <name type="scientific">Acanthoscelides obtectus</name>
    <name type="common">Bean weevil</name>
    <name type="synonym">Bruchus obtectus</name>
    <dbReference type="NCBI Taxonomy" id="200917"/>
    <lineage>
        <taxon>Eukaryota</taxon>
        <taxon>Metazoa</taxon>
        <taxon>Ecdysozoa</taxon>
        <taxon>Arthropoda</taxon>
        <taxon>Hexapoda</taxon>
        <taxon>Insecta</taxon>
        <taxon>Pterygota</taxon>
        <taxon>Neoptera</taxon>
        <taxon>Endopterygota</taxon>
        <taxon>Coleoptera</taxon>
        <taxon>Polyphaga</taxon>
        <taxon>Cucujiformia</taxon>
        <taxon>Chrysomeloidea</taxon>
        <taxon>Chrysomelidae</taxon>
        <taxon>Bruchinae</taxon>
        <taxon>Bruchini</taxon>
        <taxon>Acanthoscelides</taxon>
    </lineage>
</organism>
<evidence type="ECO:0000313" key="1">
    <source>
        <dbReference type="EMBL" id="CAH2005054.1"/>
    </source>
</evidence>
<comment type="caution">
    <text evidence="1">The sequence shown here is derived from an EMBL/GenBank/DDBJ whole genome shotgun (WGS) entry which is preliminary data.</text>
</comment>